<reference evidence="5" key="1">
    <citation type="journal article" date="2019" name="Int. J. Syst. Evol. Microbiol.">
        <title>The Global Catalogue of Microorganisms (GCM) 10K type strain sequencing project: providing services to taxonomists for standard genome sequencing and annotation.</title>
        <authorList>
            <consortium name="The Broad Institute Genomics Platform"/>
            <consortium name="The Broad Institute Genome Sequencing Center for Infectious Disease"/>
            <person name="Wu L."/>
            <person name="Ma J."/>
        </authorList>
    </citation>
    <scope>NUCLEOTIDE SEQUENCE [LARGE SCALE GENOMIC DNA]</scope>
    <source>
        <strain evidence="5">JCM 16603</strain>
    </source>
</reference>
<evidence type="ECO:0000313" key="4">
    <source>
        <dbReference type="EMBL" id="GAA4004590.1"/>
    </source>
</evidence>
<feature type="signal peptide" evidence="3">
    <location>
        <begin position="1"/>
        <end position="22"/>
    </location>
</feature>
<dbReference type="Proteomes" id="UP001501310">
    <property type="component" value="Unassembled WGS sequence"/>
</dbReference>
<name>A0ABP7RZX7_9SPHN</name>
<feature type="coiled-coil region" evidence="1">
    <location>
        <begin position="47"/>
        <end position="74"/>
    </location>
</feature>
<proteinExistence type="predicted"/>
<gene>
    <name evidence="4" type="ORF">GCM10022211_15730</name>
</gene>
<feature type="compositionally biased region" description="Basic and acidic residues" evidence="2">
    <location>
        <begin position="160"/>
        <end position="190"/>
    </location>
</feature>
<keyword evidence="3" id="KW-0732">Signal</keyword>
<sequence length="190" mass="22036">MKKFLFAAVGLSAIAAAAPASAQYYNGYQQAPYGYNQYGYGNQQQLIQIYASRADQLRRQVERFDQRNRVSDREASRLRNAAIDLQNRVRVYARNGIDPNEQRDLDNRFAQLQQRIAYEARDGNNRYGNGYGRGVGGGRDRDRDGQWDRRDGWVDANRNGIDDRQERGIIDRDRDGRDDRYEDDRGRYPG</sequence>
<organism evidence="4 5">
    <name type="scientific">Sphingomonas humi</name>
    <dbReference type="NCBI Taxonomy" id="335630"/>
    <lineage>
        <taxon>Bacteria</taxon>
        <taxon>Pseudomonadati</taxon>
        <taxon>Pseudomonadota</taxon>
        <taxon>Alphaproteobacteria</taxon>
        <taxon>Sphingomonadales</taxon>
        <taxon>Sphingomonadaceae</taxon>
        <taxon>Sphingomonas</taxon>
    </lineage>
</organism>
<accession>A0ABP7RZX7</accession>
<evidence type="ECO:0000256" key="3">
    <source>
        <dbReference type="SAM" id="SignalP"/>
    </source>
</evidence>
<dbReference type="RefSeq" id="WP_344709694.1">
    <property type="nucleotide sequence ID" value="NZ_BAAAZD010000002.1"/>
</dbReference>
<keyword evidence="1" id="KW-0175">Coiled coil</keyword>
<comment type="caution">
    <text evidence="4">The sequence shown here is derived from an EMBL/GenBank/DDBJ whole genome shotgun (WGS) entry which is preliminary data.</text>
</comment>
<keyword evidence="5" id="KW-1185">Reference proteome</keyword>
<evidence type="ECO:0000256" key="2">
    <source>
        <dbReference type="SAM" id="MobiDB-lite"/>
    </source>
</evidence>
<dbReference type="EMBL" id="BAAAZD010000002">
    <property type="protein sequence ID" value="GAA4004590.1"/>
    <property type="molecule type" value="Genomic_DNA"/>
</dbReference>
<protein>
    <submittedName>
        <fullName evidence="4">Uncharacterized protein</fullName>
    </submittedName>
</protein>
<feature type="chain" id="PRO_5045867641" evidence="3">
    <location>
        <begin position="23"/>
        <end position="190"/>
    </location>
</feature>
<evidence type="ECO:0000313" key="5">
    <source>
        <dbReference type="Proteomes" id="UP001501310"/>
    </source>
</evidence>
<feature type="region of interest" description="Disordered" evidence="2">
    <location>
        <begin position="120"/>
        <end position="190"/>
    </location>
</feature>
<evidence type="ECO:0000256" key="1">
    <source>
        <dbReference type="SAM" id="Coils"/>
    </source>
</evidence>
<feature type="compositionally biased region" description="Basic and acidic residues" evidence="2">
    <location>
        <begin position="138"/>
        <end position="153"/>
    </location>
</feature>